<feature type="signal peptide" evidence="2">
    <location>
        <begin position="1"/>
        <end position="19"/>
    </location>
</feature>
<dbReference type="EMBL" id="KZ678497">
    <property type="protein sequence ID" value="PSR81656.1"/>
    <property type="molecule type" value="Genomic_DNA"/>
</dbReference>
<evidence type="ECO:0000313" key="3">
    <source>
        <dbReference type="EMBL" id="PSR81656.1"/>
    </source>
</evidence>
<evidence type="ECO:0000256" key="1">
    <source>
        <dbReference type="SAM" id="MobiDB-lite"/>
    </source>
</evidence>
<accession>A0A2T3A2F2</accession>
<name>A0A2T3A2F2_9PEZI</name>
<proteinExistence type="predicted"/>
<feature type="chain" id="PRO_5015673866" description="Secreted protein" evidence="2">
    <location>
        <begin position="20"/>
        <end position="84"/>
    </location>
</feature>
<protein>
    <recommendedName>
        <fullName evidence="5">Secreted protein</fullName>
    </recommendedName>
</protein>
<evidence type="ECO:0008006" key="5">
    <source>
        <dbReference type="Google" id="ProtNLM"/>
    </source>
</evidence>
<dbReference type="Proteomes" id="UP000241462">
    <property type="component" value="Unassembled WGS sequence"/>
</dbReference>
<feature type="region of interest" description="Disordered" evidence="1">
    <location>
        <begin position="40"/>
        <end position="84"/>
    </location>
</feature>
<sequence>MSVGYLLVASIRFLWPCSALAMVRHSLITYARQRRLTDSGTLPKEHDCRVDHGERRLQSRESLMNQAPVVDRYAPQPASQSVSR</sequence>
<dbReference type="AlphaFoldDB" id="A0A2T3A2F2"/>
<keyword evidence="2" id="KW-0732">Signal</keyword>
<organism evidence="3 4">
    <name type="scientific">Coniella lustricola</name>
    <dbReference type="NCBI Taxonomy" id="2025994"/>
    <lineage>
        <taxon>Eukaryota</taxon>
        <taxon>Fungi</taxon>
        <taxon>Dikarya</taxon>
        <taxon>Ascomycota</taxon>
        <taxon>Pezizomycotina</taxon>
        <taxon>Sordariomycetes</taxon>
        <taxon>Sordariomycetidae</taxon>
        <taxon>Diaporthales</taxon>
        <taxon>Schizoparmaceae</taxon>
        <taxon>Coniella</taxon>
    </lineage>
</organism>
<feature type="compositionally biased region" description="Basic and acidic residues" evidence="1">
    <location>
        <begin position="43"/>
        <end position="59"/>
    </location>
</feature>
<evidence type="ECO:0000313" key="4">
    <source>
        <dbReference type="Proteomes" id="UP000241462"/>
    </source>
</evidence>
<evidence type="ECO:0000256" key="2">
    <source>
        <dbReference type="SAM" id="SignalP"/>
    </source>
</evidence>
<reference evidence="3 4" key="1">
    <citation type="journal article" date="2018" name="Mycol. Prog.">
        <title>Coniella lustricola, a new species from submerged detritus.</title>
        <authorList>
            <person name="Raudabaugh D.B."/>
            <person name="Iturriaga T."/>
            <person name="Carver A."/>
            <person name="Mondo S."/>
            <person name="Pangilinan J."/>
            <person name="Lipzen A."/>
            <person name="He G."/>
            <person name="Amirebrahimi M."/>
            <person name="Grigoriev I.V."/>
            <person name="Miller A.N."/>
        </authorList>
    </citation>
    <scope>NUCLEOTIDE SEQUENCE [LARGE SCALE GENOMIC DNA]</scope>
    <source>
        <strain evidence="3 4">B22-T-1</strain>
    </source>
</reference>
<keyword evidence="4" id="KW-1185">Reference proteome</keyword>
<gene>
    <name evidence="3" type="ORF">BD289DRAFT_438781</name>
</gene>
<dbReference type="InParanoid" id="A0A2T3A2F2"/>